<sequence length="287" mass="32375">MGREVLSWMREEKDTIEQRIVLIIIAAALAKYGEQTLVCKDNLGEMDGLVSTHFRTHGLRSDKQQEYRKTHNFPHSHKKHVAHTVGLGFVLELALRLPPEKRVGCEELNDILNHSSNMRLVLTATNLGLYKDVNEALKSPTTSGKTSKWARLERDRLQPIVKQVQSDGFQEAMIEAGGEHVYDAIRARLNQADATLWDDGKDKITLRHVNIQARERRAQKNKAEKDAERRKKLQFDETGRPLEKKTQGKAKKKRAHKTSQGPPPAPAGVNASKTAKSARNSTRSTKP</sequence>
<dbReference type="OrthoDB" id="122075at2759"/>
<accession>A0A8T1VJH9</accession>
<feature type="compositionally biased region" description="Polar residues" evidence="1">
    <location>
        <begin position="271"/>
        <end position="287"/>
    </location>
</feature>
<gene>
    <name evidence="2" type="ORF">PHYPSEUDO_006197</name>
</gene>
<name>A0A8T1VJH9_9STRA</name>
<protein>
    <submittedName>
        <fullName evidence="2">Uncharacterized protein</fullName>
    </submittedName>
</protein>
<organism evidence="2 3">
    <name type="scientific">Phytophthora pseudosyringae</name>
    <dbReference type="NCBI Taxonomy" id="221518"/>
    <lineage>
        <taxon>Eukaryota</taxon>
        <taxon>Sar</taxon>
        <taxon>Stramenopiles</taxon>
        <taxon>Oomycota</taxon>
        <taxon>Peronosporomycetes</taxon>
        <taxon>Peronosporales</taxon>
        <taxon>Peronosporaceae</taxon>
        <taxon>Phytophthora</taxon>
    </lineage>
</organism>
<evidence type="ECO:0000313" key="3">
    <source>
        <dbReference type="Proteomes" id="UP000694044"/>
    </source>
</evidence>
<comment type="caution">
    <text evidence="2">The sequence shown here is derived from an EMBL/GenBank/DDBJ whole genome shotgun (WGS) entry which is preliminary data.</text>
</comment>
<proteinExistence type="predicted"/>
<evidence type="ECO:0000256" key="1">
    <source>
        <dbReference type="SAM" id="MobiDB-lite"/>
    </source>
</evidence>
<feature type="compositionally biased region" description="Basic and acidic residues" evidence="1">
    <location>
        <begin position="215"/>
        <end position="246"/>
    </location>
</feature>
<evidence type="ECO:0000313" key="2">
    <source>
        <dbReference type="EMBL" id="KAG7381352.1"/>
    </source>
</evidence>
<feature type="compositionally biased region" description="Basic residues" evidence="1">
    <location>
        <begin position="247"/>
        <end position="257"/>
    </location>
</feature>
<dbReference type="AlphaFoldDB" id="A0A8T1VJH9"/>
<dbReference type="Proteomes" id="UP000694044">
    <property type="component" value="Unassembled WGS sequence"/>
</dbReference>
<keyword evidence="3" id="KW-1185">Reference proteome</keyword>
<reference evidence="2" key="1">
    <citation type="submission" date="2021-02" db="EMBL/GenBank/DDBJ databases">
        <authorList>
            <person name="Palmer J.M."/>
        </authorList>
    </citation>
    <scope>NUCLEOTIDE SEQUENCE</scope>
    <source>
        <strain evidence="2">SCRP734</strain>
    </source>
</reference>
<feature type="region of interest" description="Disordered" evidence="1">
    <location>
        <begin position="215"/>
        <end position="287"/>
    </location>
</feature>
<dbReference type="EMBL" id="JAGDFM010000250">
    <property type="protein sequence ID" value="KAG7381352.1"/>
    <property type="molecule type" value="Genomic_DNA"/>
</dbReference>